<accession>A0ACC0I6J3</accession>
<organism evidence="1 2">
    <name type="scientific">Camellia lanceoleosa</name>
    <dbReference type="NCBI Taxonomy" id="1840588"/>
    <lineage>
        <taxon>Eukaryota</taxon>
        <taxon>Viridiplantae</taxon>
        <taxon>Streptophyta</taxon>
        <taxon>Embryophyta</taxon>
        <taxon>Tracheophyta</taxon>
        <taxon>Spermatophyta</taxon>
        <taxon>Magnoliopsida</taxon>
        <taxon>eudicotyledons</taxon>
        <taxon>Gunneridae</taxon>
        <taxon>Pentapetalae</taxon>
        <taxon>asterids</taxon>
        <taxon>Ericales</taxon>
        <taxon>Theaceae</taxon>
        <taxon>Camellia</taxon>
    </lineage>
</organism>
<evidence type="ECO:0000313" key="1">
    <source>
        <dbReference type="EMBL" id="KAI8020933.1"/>
    </source>
</evidence>
<name>A0ACC0I6J3_9ERIC</name>
<sequence>MESLKCGKIRICTTQLERIDKIAILESKNSIYPIRVVEESNPEESYKGRDAQSSANCHGYNNEDDDVEDMEAAVEDHGDMAIGKRIIDRKEGTVDGHNCNSASVSIVNETGWEL</sequence>
<dbReference type="Proteomes" id="UP001060215">
    <property type="component" value="Chromosome 6"/>
</dbReference>
<dbReference type="EMBL" id="CM045763">
    <property type="protein sequence ID" value="KAI8020933.1"/>
    <property type="molecule type" value="Genomic_DNA"/>
</dbReference>
<keyword evidence="2" id="KW-1185">Reference proteome</keyword>
<protein>
    <submittedName>
        <fullName evidence="1">Uncharacterized protein</fullName>
    </submittedName>
</protein>
<reference evidence="1 2" key="1">
    <citation type="journal article" date="2022" name="Plant J.">
        <title>Chromosome-level genome of Camellia lanceoleosa provides a valuable resource for understanding genome evolution and self-incompatibility.</title>
        <authorList>
            <person name="Gong W."/>
            <person name="Xiao S."/>
            <person name="Wang L."/>
            <person name="Liao Z."/>
            <person name="Chang Y."/>
            <person name="Mo W."/>
            <person name="Hu G."/>
            <person name="Li W."/>
            <person name="Zhao G."/>
            <person name="Zhu H."/>
            <person name="Hu X."/>
            <person name="Ji K."/>
            <person name="Xiang X."/>
            <person name="Song Q."/>
            <person name="Yuan D."/>
            <person name="Jin S."/>
            <person name="Zhang L."/>
        </authorList>
    </citation>
    <scope>NUCLEOTIDE SEQUENCE [LARGE SCALE GENOMIC DNA]</scope>
    <source>
        <strain evidence="1">SQ_2022a</strain>
    </source>
</reference>
<comment type="caution">
    <text evidence="1">The sequence shown here is derived from an EMBL/GenBank/DDBJ whole genome shotgun (WGS) entry which is preliminary data.</text>
</comment>
<proteinExistence type="predicted"/>
<evidence type="ECO:0000313" key="2">
    <source>
        <dbReference type="Proteomes" id="UP001060215"/>
    </source>
</evidence>
<gene>
    <name evidence="1" type="ORF">LOK49_LG03G03632</name>
</gene>